<protein>
    <submittedName>
        <fullName evidence="2">Uncharacterized protein</fullName>
    </submittedName>
</protein>
<dbReference type="AlphaFoldDB" id="A0A9P8SYZ1"/>
<name>A0A9P8SYZ1_9ASCO</name>
<accession>A0A9P8SYZ1</accession>
<keyword evidence="3" id="KW-1185">Reference proteome</keyword>
<gene>
    <name evidence="2" type="ORF">OGATHE_005896</name>
</gene>
<feature type="region of interest" description="Disordered" evidence="1">
    <location>
        <begin position="107"/>
        <end position="131"/>
    </location>
</feature>
<proteinExistence type="predicted"/>
<reference evidence="2" key="1">
    <citation type="journal article" date="2021" name="Open Biol.">
        <title>Shared evolutionary footprints suggest mitochondrial oxidative damage underlies multiple complex I losses in fungi.</title>
        <authorList>
            <person name="Schikora-Tamarit M.A."/>
            <person name="Marcet-Houben M."/>
            <person name="Nosek J."/>
            <person name="Gabaldon T."/>
        </authorList>
    </citation>
    <scope>NUCLEOTIDE SEQUENCE</scope>
    <source>
        <strain evidence="2">NCAIM Y.01608</strain>
    </source>
</reference>
<evidence type="ECO:0000313" key="2">
    <source>
        <dbReference type="EMBL" id="KAH3659851.1"/>
    </source>
</evidence>
<dbReference type="EMBL" id="JAEUBD010001504">
    <property type="protein sequence ID" value="KAH3659851.1"/>
    <property type="molecule type" value="Genomic_DNA"/>
</dbReference>
<sequence>MGVQKTASKALVLDGDHRIERHDVSWTRLQFRAEQVGLEQRGHIGIPGTRTKEQVKVDLEAHHKDSEGNDDECHDSGDPVVEVAFERHGGTQLAKLAPQVHHGVDANQSSHKQTHHFDGAGAADGNSRHEEPHGFKIKAQLFHGEVSKGNTQGAEGCVKQSHLDVINVLRVGLAGREIPRPVISCQISRESHQHLAQWGVNVVVELVSEVVRAEFAKMGLIPNDVAVDADFVHSDEERHESEENRCNNSLDLAPINSINRR</sequence>
<evidence type="ECO:0000256" key="1">
    <source>
        <dbReference type="SAM" id="MobiDB-lite"/>
    </source>
</evidence>
<dbReference type="Proteomes" id="UP000788993">
    <property type="component" value="Unassembled WGS sequence"/>
</dbReference>
<evidence type="ECO:0000313" key="3">
    <source>
        <dbReference type="Proteomes" id="UP000788993"/>
    </source>
</evidence>
<comment type="caution">
    <text evidence="2">The sequence shown here is derived from an EMBL/GenBank/DDBJ whole genome shotgun (WGS) entry which is preliminary data.</text>
</comment>
<reference evidence="2" key="2">
    <citation type="submission" date="2021-01" db="EMBL/GenBank/DDBJ databases">
        <authorList>
            <person name="Schikora-Tamarit M.A."/>
        </authorList>
    </citation>
    <scope>NUCLEOTIDE SEQUENCE</scope>
    <source>
        <strain evidence="2">NCAIM Y.01608</strain>
    </source>
</reference>
<organism evidence="2 3">
    <name type="scientific">Ogataea polymorpha</name>
    <dbReference type="NCBI Taxonomy" id="460523"/>
    <lineage>
        <taxon>Eukaryota</taxon>
        <taxon>Fungi</taxon>
        <taxon>Dikarya</taxon>
        <taxon>Ascomycota</taxon>
        <taxon>Saccharomycotina</taxon>
        <taxon>Pichiomycetes</taxon>
        <taxon>Pichiales</taxon>
        <taxon>Pichiaceae</taxon>
        <taxon>Ogataea</taxon>
    </lineage>
</organism>